<evidence type="ECO:0000256" key="15">
    <source>
        <dbReference type="SAM" id="MobiDB-lite"/>
    </source>
</evidence>
<evidence type="ECO:0000256" key="3">
    <source>
        <dbReference type="ARBA" id="ARBA00022692"/>
    </source>
</evidence>
<dbReference type="PANTHER" id="PTHR21347:SF0">
    <property type="entry name" value="LIPID SCRAMBLASE CLPTM1L"/>
    <property type="match status" value="1"/>
</dbReference>
<organism evidence="17 18">
    <name type="scientific">Amphibalanus amphitrite</name>
    <name type="common">Striped barnacle</name>
    <name type="synonym">Balanus amphitrite</name>
    <dbReference type="NCBI Taxonomy" id="1232801"/>
    <lineage>
        <taxon>Eukaryota</taxon>
        <taxon>Metazoa</taxon>
        <taxon>Ecdysozoa</taxon>
        <taxon>Arthropoda</taxon>
        <taxon>Crustacea</taxon>
        <taxon>Multicrustacea</taxon>
        <taxon>Cirripedia</taxon>
        <taxon>Thoracica</taxon>
        <taxon>Thoracicalcarea</taxon>
        <taxon>Balanomorpha</taxon>
        <taxon>Balanoidea</taxon>
        <taxon>Balanidae</taxon>
        <taxon>Amphibalaninae</taxon>
        <taxon>Amphibalanus</taxon>
    </lineage>
</organism>
<reference evidence="17 18" key="1">
    <citation type="submission" date="2019-07" db="EMBL/GenBank/DDBJ databases">
        <title>Draft genome assembly of a fouling barnacle, Amphibalanus amphitrite (Darwin, 1854): The first reference genome for Thecostraca.</title>
        <authorList>
            <person name="Kim W."/>
        </authorList>
    </citation>
    <scope>NUCLEOTIDE SEQUENCE [LARGE SCALE GENOMIC DNA]</scope>
    <source>
        <strain evidence="17">SNU_AA5</strain>
        <tissue evidence="17">Soma without cirri and trophi</tissue>
    </source>
</reference>
<comment type="catalytic activity">
    <reaction evidence="7">
        <text>a 1,2-diacyl-sn-glycero-3-phosphocholine(in) = a 1,2-diacyl-sn-glycero-3-phosphocholine(out)</text>
        <dbReference type="Rhea" id="RHEA:38571"/>
        <dbReference type="ChEBI" id="CHEBI:57643"/>
    </reaction>
</comment>
<dbReference type="Proteomes" id="UP000440578">
    <property type="component" value="Unassembled WGS sequence"/>
</dbReference>
<dbReference type="AlphaFoldDB" id="A0A6A4WBY9"/>
<accession>A0A6A4WBY9</accession>
<evidence type="ECO:0000313" key="18">
    <source>
        <dbReference type="Proteomes" id="UP000440578"/>
    </source>
</evidence>
<protein>
    <recommendedName>
        <fullName evidence="10">Lipid scramblase CLPTM1L</fullName>
    </recommendedName>
    <alternativeName>
        <fullName evidence="12">Cisplatin resistance-related protein 9</fullName>
    </alternativeName>
    <alternativeName>
        <fullName evidence="11">Cleft lip and palate transmembrane protein 1-like protein</fullName>
    </alternativeName>
</protein>
<evidence type="ECO:0000256" key="2">
    <source>
        <dbReference type="ARBA" id="ARBA00009310"/>
    </source>
</evidence>
<proteinExistence type="inferred from homology"/>
<sequence length="443" mass="49699">MQRPSFTLVLSGLFLAYILHSLWTIASLFLPPTCHETSKDCIQSHLSTKPKLQFLLYLSNSANIQSQSELKFLGRWKDLDLTEAKEEQYAVTIPGLAQQRAGTLHLHAFVSPMPPPGRRYQDMISSPVAVYARAPLIESHVPQTEAFNLLGGDEQSAPRSSQPPGSDGRPVPHLRSHVPLLVLAEEAGLPRKDMPADIAAMVAQRLSPEGRYLPLLRVDQLSTRVKHLTRITAAPGEQMNVTVRLEPARLGKMRLWMQFELGMTSMQQLGFSAKDLDEVKGIFTETNMVLLLVTMFVSAVHLLFDFLAFKNDIEFWRRRSSFAGLSTKAVLWRAFSQVVVFLYLLDEETSYLVIVPMGIGTVIEIWKVFKAFHISIRWGLVPRLSFGARTSDELRTAAFDSQSMTYLSYLLYPLCAAGAVYSLLYTPHKRCVEVGREGGGESW</sequence>
<dbReference type="EMBL" id="VIIS01000772">
    <property type="protein sequence ID" value="KAF0305257.1"/>
    <property type="molecule type" value="Genomic_DNA"/>
</dbReference>
<comment type="catalytic activity">
    <reaction evidence="9">
        <text>6-(alpha-D-glucosaminyl)-(1-octadecanoyl,2-(9Z)-octadecenoyl-sn-glycero-3-phospho)-1D-myo-inositol(in) = 6-(alpha-D-glucosaminyl)-(1-octadecanoyl,2-(9Z)-octadecenoyl-sn-glycero-3-phospho)-1D-myo-inositol(out)</text>
        <dbReference type="Rhea" id="RHEA:71495"/>
        <dbReference type="ChEBI" id="CHEBI:190691"/>
    </reaction>
</comment>
<feature type="region of interest" description="Disordered" evidence="15">
    <location>
        <begin position="151"/>
        <end position="173"/>
    </location>
</feature>
<comment type="function">
    <text evidence="13">Scramblase that mediates the translocation of glucosaminylphosphatidylinositol (alpha-D-GlcN-(1-6)-(1,2-diacyl-sn-glycero-3-phospho)-1D-myo-inositol, GlcN-PI) across the endoplasmic reticulum (ER) membrane, from the cytosolic leaflet to the luminal leaflet of the ER membrane, where it participates in the biosynthesis of glycosylphosphatidylinositol (GPI). GPI is a lipid glycoconjugate involved in post-translational modification of proteins. Can also translocate 1,2-diacyl-sn-glycero-3-phospho-(1D-myo-inositol) (phosphatidylinositol or PI), as well as several other phospholipids (1,2-diacyl-sn-glycero-3-phosphocholine, 1,2-diacyl-sn-glycero-3-phosphoethanolamine), and N-acetylglucosaminylphosphatidylinositol (GlcNAc-PI) in vitro.</text>
</comment>
<evidence type="ECO:0000256" key="5">
    <source>
        <dbReference type="ARBA" id="ARBA00023136"/>
    </source>
</evidence>
<name>A0A6A4WBY9_AMPAM</name>
<evidence type="ECO:0000256" key="4">
    <source>
        <dbReference type="ARBA" id="ARBA00022989"/>
    </source>
</evidence>
<evidence type="ECO:0000256" key="8">
    <source>
        <dbReference type="ARBA" id="ARBA00035895"/>
    </source>
</evidence>
<keyword evidence="18" id="KW-1185">Reference proteome</keyword>
<comment type="catalytic activity">
    <reaction evidence="8">
        <text>a 1,2-diacyl-sn-glycero-3-phospho-(1D-myo-inositol)(in) = a 1,2-diacyl-sn-glycero-3-phospho-(1D-myo-inositol)(out)</text>
        <dbReference type="Rhea" id="RHEA:38691"/>
        <dbReference type="ChEBI" id="CHEBI:57880"/>
    </reaction>
</comment>
<feature type="transmembrane region" description="Helical" evidence="16">
    <location>
        <begin position="330"/>
        <end position="345"/>
    </location>
</feature>
<comment type="subcellular location">
    <subcellularLocation>
        <location evidence="1">Membrane</location>
        <topology evidence="1">Multi-pass membrane protein</topology>
    </subcellularLocation>
</comment>
<dbReference type="GO" id="GO:0012505">
    <property type="term" value="C:endomembrane system"/>
    <property type="evidence" value="ECO:0007669"/>
    <property type="project" value="TreeGrafter"/>
</dbReference>
<dbReference type="OrthoDB" id="378564at2759"/>
<evidence type="ECO:0000256" key="1">
    <source>
        <dbReference type="ARBA" id="ARBA00004141"/>
    </source>
</evidence>
<comment type="catalytic activity">
    <reaction evidence="14">
        <text>a 6-(alpha-D-glucosaminyl)-1-(1,2-diacyl-sn-glycero-3-phospho)-1D-myo-inositol(in) = a 6-(alpha-D-glucosaminyl)-1-(1,2-diacyl-sn-glycero-3-phospho)-1D-myo-inositol(out)</text>
        <dbReference type="Rhea" id="RHEA:71491"/>
        <dbReference type="ChEBI" id="CHEBI:57997"/>
    </reaction>
</comment>
<evidence type="ECO:0000256" key="11">
    <source>
        <dbReference type="ARBA" id="ARBA00042320"/>
    </source>
</evidence>
<dbReference type="InterPro" id="IPR008429">
    <property type="entry name" value="CLPTM1"/>
</dbReference>
<evidence type="ECO:0000256" key="12">
    <source>
        <dbReference type="ARBA" id="ARBA00043155"/>
    </source>
</evidence>
<evidence type="ECO:0000256" key="13">
    <source>
        <dbReference type="ARBA" id="ARBA00045827"/>
    </source>
</evidence>
<dbReference type="GO" id="GO:0016020">
    <property type="term" value="C:membrane"/>
    <property type="evidence" value="ECO:0007669"/>
    <property type="project" value="UniProtKB-SubCell"/>
</dbReference>
<dbReference type="Pfam" id="PF05602">
    <property type="entry name" value="CLPTM1"/>
    <property type="match status" value="1"/>
</dbReference>
<evidence type="ECO:0000256" key="16">
    <source>
        <dbReference type="SAM" id="Phobius"/>
    </source>
</evidence>
<evidence type="ECO:0000256" key="10">
    <source>
        <dbReference type="ARBA" id="ARBA00040905"/>
    </source>
</evidence>
<gene>
    <name evidence="17" type="primary">CLPTM1L</name>
    <name evidence="17" type="ORF">FJT64_023083</name>
</gene>
<comment type="caution">
    <text evidence="17">The sequence shown here is derived from an EMBL/GenBank/DDBJ whole genome shotgun (WGS) entry which is preliminary data.</text>
</comment>
<evidence type="ECO:0000313" key="17">
    <source>
        <dbReference type="EMBL" id="KAF0305257.1"/>
    </source>
</evidence>
<comment type="catalytic activity">
    <reaction evidence="6">
        <text>a 1,2-diacyl-sn-glycero-3-phosphoethanolamine(in) = a 1,2-diacyl-sn-glycero-3-phosphoethanolamine(out)</text>
        <dbReference type="Rhea" id="RHEA:38895"/>
        <dbReference type="ChEBI" id="CHEBI:64612"/>
    </reaction>
</comment>
<keyword evidence="5 16" id="KW-0472">Membrane</keyword>
<keyword evidence="4 16" id="KW-1133">Transmembrane helix</keyword>
<evidence type="ECO:0000256" key="7">
    <source>
        <dbReference type="ARBA" id="ARBA00024631"/>
    </source>
</evidence>
<comment type="similarity">
    <text evidence="2">Belongs to the CLPTM1 family.</text>
</comment>
<evidence type="ECO:0000256" key="14">
    <source>
        <dbReference type="ARBA" id="ARBA00093208"/>
    </source>
</evidence>
<keyword evidence="3 16" id="KW-0812">Transmembrane</keyword>
<evidence type="ECO:0000256" key="9">
    <source>
        <dbReference type="ARBA" id="ARBA00036810"/>
    </source>
</evidence>
<evidence type="ECO:0000256" key="6">
    <source>
        <dbReference type="ARBA" id="ARBA00024615"/>
    </source>
</evidence>
<feature type="transmembrane region" description="Helical" evidence="16">
    <location>
        <begin position="288"/>
        <end position="309"/>
    </location>
</feature>
<dbReference type="PANTHER" id="PTHR21347">
    <property type="entry name" value="CLEFT LIP AND PALATE ASSOCIATED TRANSMEMBRANE PROTEIN-RELATED"/>
    <property type="match status" value="1"/>
</dbReference>